<protein>
    <submittedName>
        <fullName evidence="2">GR25 family glycosyltransferase involved in LPS biosynthesis</fullName>
    </submittedName>
</protein>
<evidence type="ECO:0000313" key="2">
    <source>
        <dbReference type="EMBL" id="PWW02076.1"/>
    </source>
</evidence>
<dbReference type="Pfam" id="PF01755">
    <property type="entry name" value="Glyco_transf_25"/>
    <property type="match status" value="1"/>
</dbReference>
<evidence type="ECO:0000313" key="3">
    <source>
        <dbReference type="Proteomes" id="UP000246352"/>
    </source>
</evidence>
<organism evidence="2 3">
    <name type="scientific">Hoeflea marina</name>
    <dbReference type="NCBI Taxonomy" id="274592"/>
    <lineage>
        <taxon>Bacteria</taxon>
        <taxon>Pseudomonadati</taxon>
        <taxon>Pseudomonadota</taxon>
        <taxon>Alphaproteobacteria</taxon>
        <taxon>Hyphomicrobiales</taxon>
        <taxon>Rhizobiaceae</taxon>
        <taxon>Hoeflea</taxon>
    </lineage>
</organism>
<dbReference type="GO" id="GO:0016740">
    <property type="term" value="F:transferase activity"/>
    <property type="evidence" value="ECO:0007669"/>
    <property type="project" value="UniProtKB-KW"/>
</dbReference>
<dbReference type="RefSeq" id="WP_158284926.1">
    <property type="nucleotide sequence ID" value="NZ_QGTR01000002.1"/>
</dbReference>
<feature type="domain" description="Glycosyl transferase family 25" evidence="1">
    <location>
        <begin position="2"/>
        <end position="124"/>
    </location>
</feature>
<comment type="caution">
    <text evidence="2">The sequence shown here is derived from an EMBL/GenBank/DDBJ whole genome shotgun (WGS) entry which is preliminary data.</text>
</comment>
<gene>
    <name evidence="2" type="ORF">DFR52_102743</name>
</gene>
<dbReference type="InterPro" id="IPR002654">
    <property type="entry name" value="Glyco_trans_25"/>
</dbReference>
<dbReference type="EMBL" id="QGTR01000002">
    <property type="protein sequence ID" value="PWW02076.1"/>
    <property type="molecule type" value="Genomic_DNA"/>
</dbReference>
<keyword evidence="3" id="KW-1185">Reference proteome</keyword>
<proteinExistence type="predicted"/>
<accession>A0A317PMU4</accession>
<keyword evidence="2" id="KW-0808">Transferase</keyword>
<dbReference type="CDD" id="cd06532">
    <property type="entry name" value="Glyco_transf_25"/>
    <property type="match status" value="1"/>
</dbReference>
<name>A0A317PMU4_9HYPH</name>
<dbReference type="AlphaFoldDB" id="A0A317PMU4"/>
<dbReference type="Proteomes" id="UP000246352">
    <property type="component" value="Unassembled WGS sequence"/>
</dbReference>
<sequence length="241" mass="27144">MDFYIIHLERARQRRANVDRLARTLPGRVKVIEAVDASQLTDDEAGRHHCNARHLPRYPFRMRRTEVACFLSHRLAWSQIARADGSFAMVLEDDCAIDPAVFERALALATSVASEDDFIRFPTSLRETPLHVLKRDGEFSVFQPRHCGLGMRAQLVGRSAARLLLDATETFDRPVDTTLQMTWACLRGISTAWPSGVSDISNELGGSTIGFDKTLAEQVHHELARPPYRLAINLLGSWHAR</sequence>
<dbReference type="OrthoDB" id="259382at2"/>
<evidence type="ECO:0000259" key="1">
    <source>
        <dbReference type="Pfam" id="PF01755"/>
    </source>
</evidence>
<reference evidence="2 3" key="1">
    <citation type="submission" date="2018-05" db="EMBL/GenBank/DDBJ databases">
        <title>Genomic Encyclopedia of Type Strains, Phase IV (KMG-IV): sequencing the most valuable type-strain genomes for metagenomic binning, comparative biology and taxonomic classification.</title>
        <authorList>
            <person name="Goeker M."/>
        </authorList>
    </citation>
    <scope>NUCLEOTIDE SEQUENCE [LARGE SCALE GENOMIC DNA]</scope>
    <source>
        <strain evidence="2 3">DSM 16791</strain>
    </source>
</reference>